<dbReference type="RefSeq" id="WP_013468882.1">
    <property type="nucleotide sequence ID" value="NC_014810.2"/>
</dbReference>
<organism evidence="6 7">
    <name type="scientific">Helicobacter felis (strain ATCC 49179 / CCUG 28539 / NCTC 12436 / CS1)</name>
    <dbReference type="NCBI Taxonomy" id="936155"/>
    <lineage>
        <taxon>Bacteria</taxon>
        <taxon>Pseudomonadati</taxon>
        <taxon>Campylobacterota</taxon>
        <taxon>Epsilonproteobacteria</taxon>
        <taxon>Campylobacterales</taxon>
        <taxon>Helicobacteraceae</taxon>
        <taxon>Helicobacter</taxon>
    </lineage>
</organism>
<dbReference type="InterPro" id="IPR003728">
    <property type="entry name" value="Ribosome_maturation_RimP"/>
</dbReference>
<comment type="subcellular location">
    <subcellularLocation>
        <location evidence="3">Cytoplasm</location>
    </subcellularLocation>
</comment>
<dbReference type="SUPFAM" id="SSF75420">
    <property type="entry name" value="YhbC-like, N-terminal domain"/>
    <property type="match status" value="1"/>
</dbReference>
<comment type="similarity">
    <text evidence="3">Belongs to the RimP family.</text>
</comment>
<dbReference type="GO" id="GO:0000028">
    <property type="term" value="P:ribosomal small subunit assembly"/>
    <property type="evidence" value="ECO:0007669"/>
    <property type="project" value="TreeGrafter"/>
</dbReference>
<dbReference type="eggNOG" id="COG0779">
    <property type="taxonomic scope" value="Bacteria"/>
</dbReference>
<dbReference type="InterPro" id="IPR035956">
    <property type="entry name" value="RimP_N_sf"/>
</dbReference>
<dbReference type="STRING" id="936155.HFELIS_04280"/>
<reference evidence="6 7" key="1">
    <citation type="journal article" date="2011" name="Genome Biol. Evol.">
        <title>Comparative whole genome sequence analysis of the carcinogenic bacterial model pathogen Helicobacter felis.</title>
        <authorList>
            <person name="Arnold I.C."/>
            <person name="Zigova Z."/>
            <person name="Holden M."/>
            <person name="Lawley T.D."/>
            <person name="Rad R."/>
            <person name="Dougan G."/>
            <person name="Falkow S."/>
            <person name="Bentley S.D."/>
            <person name="Muller A."/>
        </authorList>
    </citation>
    <scope>NUCLEOTIDE SEQUENCE [LARGE SCALE GENOMIC DNA]</scope>
    <source>
        <strain evidence="7">ATCC 49179 / CCUG 28539 / NCTC 12436 / CS1</strain>
    </source>
</reference>
<keyword evidence="2 3" id="KW-0690">Ribosome biogenesis</keyword>
<dbReference type="Proteomes" id="UP000007934">
    <property type="component" value="Chromosome"/>
</dbReference>
<feature type="domain" description="Ribosome maturation factor RimP C-terminal" evidence="5">
    <location>
        <begin position="85"/>
        <end position="146"/>
    </location>
</feature>
<dbReference type="AlphaFoldDB" id="E7A9I6"/>
<dbReference type="Pfam" id="PF02576">
    <property type="entry name" value="RimP_N"/>
    <property type="match status" value="1"/>
</dbReference>
<dbReference type="CDD" id="cd01734">
    <property type="entry name" value="YlxS_C"/>
    <property type="match status" value="1"/>
</dbReference>
<evidence type="ECO:0000256" key="2">
    <source>
        <dbReference type="ARBA" id="ARBA00022517"/>
    </source>
</evidence>
<dbReference type="PANTHER" id="PTHR33867:SF1">
    <property type="entry name" value="RIBOSOME MATURATION FACTOR RIMP"/>
    <property type="match status" value="1"/>
</dbReference>
<dbReference type="HOGENOM" id="CLU_070525_1_1_7"/>
<dbReference type="InterPro" id="IPR036847">
    <property type="entry name" value="RimP_C_sf"/>
</dbReference>
<dbReference type="HAMAP" id="MF_01077">
    <property type="entry name" value="RimP"/>
    <property type="match status" value="1"/>
</dbReference>
<dbReference type="Pfam" id="PF17384">
    <property type="entry name" value="DUF150_C"/>
    <property type="match status" value="1"/>
</dbReference>
<evidence type="ECO:0000313" key="6">
    <source>
        <dbReference type="EMBL" id="CBY82512.1"/>
    </source>
</evidence>
<proteinExistence type="inferred from homology"/>
<comment type="function">
    <text evidence="3">Required for maturation of 30S ribosomal subunits.</text>
</comment>
<keyword evidence="1 3" id="KW-0963">Cytoplasm</keyword>
<dbReference type="GeneID" id="36134273"/>
<dbReference type="SUPFAM" id="SSF74942">
    <property type="entry name" value="YhbC-like, C-terminal domain"/>
    <property type="match status" value="1"/>
</dbReference>
<dbReference type="Gene3D" id="3.30.300.70">
    <property type="entry name" value="RimP-like superfamily, N-terminal"/>
    <property type="match status" value="1"/>
</dbReference>
<dbReference type="InterPro" id="IPR028989">
    <property type="entry name" value="RimP_N"/>
</dbReference>
<evidence type="ECO:0000256" key="3">
    <source>
        <dbReference type="HAMAP-Rule" id="MF_01077"/>
    </source>
</evidence>
<dbReference type="PANTHER" id="PTHR33867">
    <property type="entry name" value="RIBOSOME MATURATION FACTOR RIMP"/>
    <property type="match status" value="1"/>
</dbReference>
<sequence length="156" mass="17287">MDTSQLETLLENTLQSIGCALYDVAFLKENQTDILRISIKALEGPTSLDVCQEASLLISPLLDVHAPIAGSYTLEVSSMGLERTLSKRRHFELSIGELIECKILDNTRLRGTLEALEGENILLNIEGTTQSLPLAQIKRAKTIFEFEKVSKNPSKK</sequence>
<dbReference type="InterPro" id="IPR028998">
    <property type="entry name" value="RimP_C"/>
</dbReference>
<dbReference type="EMBL" id="FQ670179">
    <property type="protein sequence ID" value="CBY82512.1"/>
    <property type="molecule type" value="Genomic_DNA"/>
</dbReference>
<dbReference type="OrthoDB" id="9805006at2"/>
<protein>
    <recommendedName>
        <fullName evidence="3">Ribosome maturation factor RimP</fullName>
    </recommendedName>
</protein>
<evidence type="ECO:0000259" key="5">
    <source>
        <dbReference type="Pfam" id="PF17384"/>
    </source>
</evidence>
<name>E7A9I6_HELFC</name>
<evidence type="ECO:0000313" key="7">
    <source>
        <dbReference type="Proteomes" id="UP000007934"/>
    </source>
</evidence>
<dbReference type="GO" id="GO:0006412">
    <property type="term" value="P:translation"/>
    <property type="evidence" value="ECO:0007669"/>
    <property type="project" value="TreeGrafter"/>
</dbReference>
<evidence type="ECO:0000259" key="4">
    <source>
        <dbReference type="Pfam" id="PF02576"/>
    </source>
</evidence>
<evidence type="ECO:0000256" key="1">
    <source>
        <dbReference type="ARBA" id="ARBA00022490"/>
    </source>
</evidence>
<feature type="domain" description="Ribosome maturation factor RimP N-terminal" evidence="4">
    <location>
        <begin position="9"/>
        <end position="82"/>
    </location>
</feature>
<dbReference type="GO" id="GO:0005829">
    <property type="term" value="C:cytosol"/>
    <property type="evidence" value="ECO:0007669"/>
    <property type="project" value="TreeGrafter"/>
</dbReference>
<keyword evidence="7" id="KW-1185">Reference proteome</keyword>
<gene>
    <name evidence="3" type="primary">rimP</name>
    <name evidence="6" type="ordered locus">Hfelis_04280</name>
</gene>
<dbReference type="KEGG" id="hfe:HFELIS_04280"/>
<accession>E7A9I6</accession>